<organism evidence="7 8">
    <name type="scientific">Tetrapyrgos nigripes</name>
    <dbReference type="NCBI Taxonomy" id="182062"/>
    <lineage>
        <taxon>Eukaryota</taxon>
        <taxon>Fungi</taxon>
        <taxon>Dikarya</taxon>
        <taxon>Basidiomycota</taxon>
        <taxon>Agaricomycotina</taxon>
        <taxon>Agaricomycetes</taxon>
        <taxon>Agaricomycetidae</taxon>
        <taxon>Agaricales</taxon>
        <taxon>Marasmiineae</taxon>
        <taxon>Marasmiaceae</taxon>
        <taxon>Tetrapyrgos</taxon>
    </lineage>
</organism>
<keyword evidence="3 5" id="KW-1133">Transmembrane helix</keyword>
<keyword evidence="4 5" id="KW-0472">Membrane</keyword>
<protein>
    <submittedName>
        <fullName evidence="7">Uncharacterized protein</fullName>
    </submittedName>
</protein>
<comment type="caution">
    <text evidence="7">The sequence shown here is derived from an EMBL/GenBank/DDBJ whole genome shotgun (WGS) entry which is preliminary data.</text>
</comment>
<dbReference type="Proteomes" id="UP000559256">
    <property type="component" value="Unassembled WGS sequence"/>
</dbReference>
<dbReference type="CDD" id="cd13965">
    <property type="entry name" value="PT_UbiA_3"/>
    <property type="match status" value="1"/>
</dbReference>
<evidence type="ECO:0000256" key="1">
    <source>
        <dbReference type="ARBA" id="ARBA00004141"/>
    </source>
</evidence>
<dbReference type="PANTHER" id="PTHR42723">
    <property type="entry name" value="CHLOROPHYLL SYNTHASE"/>
    <property type="match status" value="1"/>
</dbReference>
<dbReference type="InterPro" id="IPR000537">
    <property type="entry name" value="UbiA_prenyltransferase"/>
</dbReference>
<dbReference type="PANTHER" id="PTHR42723:SF1">
    <property type="entry name" value="CHLOROPHYLL SYNTHASE, CHLOROPLASTIC"/>
    <property type="match status" value="1"/>
</dbReference>
<keyword evidence="2 5" id="KW-0812">Transmembrane</keyword>
<dbReference type="OrthoDB" id="434972at2759"/>
<dbReference type="Gene3D" id="1.10.357.140">
    <property type="entry name" value="UbiA prenyltransferase"/>
    <property type="match status" value="1"/>
</dbReference>
<evidence type="ECO:0000313" key="8">
    <source>
        <dbReference type="Proteomes" id="UP000559256"/>
    </source>
</evidence>
<comment type="subcellular location">
    <subcellularLocation>
        <location evidence="1">Membrane</location>
        <topology evidence="1">Multi-pass membrane protein</topology>
    </subcellularLocation>
</comment>
<evidence type="ECO:0000256" key="6">
    <source>
        <dbReference type="SAM" id="SignalP"/>
    </source>
</evidence>
<dbReference type="Pfam" id="PF01040">
    <property type="entry name" value="UbiA"/>
    <property type="match status" value="1"/>
</dbReference>
<feature type="transmembrane region" description="Helical" evidence="5">
    <location>
        <begin position="203"/>
        <end position="220"/>
    </location>
</feature>
<dbReference type="EMBL" id="JAACJM010000124">
    <property type="protein sequence ID" value="KAF5344484.1"/>
    <property type="molecule type" value="Genomic_DNA"/>
</dbReference>
<gene>
    <name evidence="7" type="ORF">D9758_014134</name>
</gene>
<dbReference type="GO" id="GO:0016020">
    <property type="term" value="C:membrane"/>
    <property type="evidence" value="ECO:0007669"/>
    <property type="project" value="UniProtKB-SubCell"/>
</dbReference>
<dbReference type="InterPro" id="IPR044878">
    <property type="entry name" value="UbiA_sf"/>
</dbReference>
<accession>A0A8H5CNG6</accession>
<sequence length="237" mass="26848">MNTSAPLTDISKLPHVIFWIWLHLLQFDVSNQTMDPEEDQKNKMDRPLPAKRISLRNALILRWILVPVCWLWSLRYSYSVLYSSIALVFLTVLYDECGAHAGNFVVRNAVNAAGFASFEAGSTLIAGSNNVSLDQIAIYSVCISTGIFATTIQAQDFKDIPGDRTIGRRTLPIVLPDIARETLMIALLFWGGFLSFFWSLETFSMLTFIGISSFVGLRFVSRRNVPEDQVSFYWYNL</sequence>
<feature type="chain" id="PRO_5034817340" evidence="6">
    <location>
        <begin position="31"/>
        <end position="237"/>
    </location>
</feature>
<evidence type="ECO:0000256" key="2">
    <source>
        <dbReference type="ARBA" id="ARBA00022692"/>
    </source>
</evidence>
<reference evidence="7 8" key="1">
    <citation type="journal article" date="2020" name="ISME J.">
        <title>Uncovering the hidden diversity of litter-decomposition mechanisms in mushroom-forming fungi.</title>
        <authorList>
            <person name="Floudas D."/>
            <person name="Bentzer J."/>
            <person name="Ahren D."/>
            <person name="Johansson T."/>
            <person name="Persson P."/>
            <person name="Tunlid A."/>
        </authorList>
    </citation>
    <scope>NUCLEOTIDE SEQUENCE [LARGE SCALE GENOMIC DNA]</scope>
    <source>
        <strain evidence="7 8">CBS 291.85</strain>
    </source>
</reference>
<name>A0A8H5CNG6_9AGAR</name>
<keyword evidence="6" id="KW-0732">Signal</keyword>
<dbReference type="GO" id="GO:0016765">
    <property type="term" value="F:transferase activity, transferring alkyl or aryl (other than methyl) groups"/>
    <property type="evidence" value="ECO:0007669"/>
    <property type="project" value="InterPro"/>
</dbReference>
<dbReference type="InterPro" id="IPR050475">
    <property type="entry name" value="Prenyltransferase_related"/>
</dbReference>
<dbReference type="AlphaFoldDB" id="A0A8H5CNG6"/>
<keyword evidence="8" id="KW-1185">Reference proteome</keyword>
<feature type="signal peptide" evidence="6">
    <location>
        <begin position="1"/>
        <end position="30"/>
    </location>
</feature>
<evidence type="ECO:0000313" key="7">
    <source>
        <dbReference type="EMBL" id="KAF5344484.1"/>
    </source>
</evidence>
<evidence type="ECO:0000256" key="3">
    <source>
        <dbReference type="ARBA" id="ARBA00022989"/>
    </source>
</evidence>
<proteinExistence type="predicted"/>
<evidence type="ECO:0000256" key="4">
    <source>
        <dbReference type="ARBA" id="ARBA00023136"/>
    </source>
</evidence>
<evidence type="ECO:0000256" key="5">
    <source>
        <dbReference type="SAM" id="Phobius"/>
    </source>
</evidence>